<dbReference type="KEGG" id="pbl:PAAG_12187"/>
<dbReference type="HOGENOM" id="CLU_2321046_0_0_1"/>
<proteinExistence type="predicted"/>
<sequence>MTLLEWSWQKALQSASVSVFQDPGPEYCSALFGDLKVALVTGLRADSKLSRGQWRAREAEIALGMPVLRTEADPFVYVCKTLGEKKQFEQQAVTMGKPS</sequence>
<name>A0A0A2VJW1_PARBA</name>
<dbReference type="GeneID" id="26970923"/>
<organism evidence="1 2">
    <name type="scientific">Paracoccidioides lutzii (strain ATCC MYA-826 / Pb01)</name>
    <name type="common">Paracoccidioides brasiliensis</name>
    <dbReference type="NCBI Taxonomy" id="502779"/>
    <lineage>
        <taxon>Eukaryota</taxon>
        <taxon>Fungi</taxon>
        <taxon>Dikarya</taxon>
        <taxon>Ascomycota</taxon>
        <taxon>Pezizomycotina</taxon>
        <taxon>Eurotiomycetes</taxon>
        <taxon>Eurotiomycetidae</taxon>
        <taxon>Onygenales</taxon>
        <taxon>Ajellomycetaceae</taxon>
        <taxon>Paracoccidioides</taxon>
    </lineage>
</organism>
<gene>
    <name evidence="1" type="ORF">PAAG_12187</name>
</gene>
<dbReference type="VEuPathDB" id="FungiDB:PAAG_12187"/>
<dbReference type="EMBL" id="KN294008">
    <property type="protein sequence ID" value="KGQ01149.1"/>
    <property type="molecule type" value="Genomic_DNA"/>
</dbReference>
<evidence type="ECO:0000313" key="2">
    <source>
        <dbReference type="Proteomes" id="UP000002059"/>
    </source>
</evidence>
<dbReference type="STRING" id="502779.A0A0A2VJW1"/>
<dbReference type="Proteomes" id="UP000002059">
    <property type="component" value="Partially assembled WGS sequence"/>
</dbReference>
<dbReference type="RefSeq" id="XP_015702699.1">
    <property type="nucleotide sequence ID" value="XM_015847708.1"/>
</dbReference>
<evidence type="ECO:0000313" key="1">
    <source>
        <dbReference type="EMBL" id="KGQ01149.1"/>
    </source>
</evidence>
<protein>
    <submittedName>
        <fullName evidence="1">Uncharacterized protein</fullName>
    </submittedName>
</protein>
<reference evidence="1 2" key="1">
    <citation type="journal article" date="2011" name="PLoS Genet.">
        <title>Comparative genomic analysis of human fungal pathogens causing paracoccidioidomycosis.</title>
        <authorList>
            <person name="Desjardins C.A."/>
            <person name="Champion M.D."/>
            <person name="Holder J.W."/>
            <person name="Muszewska A."/>
            <person name="Goldberg J."/>
            <person name="Bailao A.M."/>
            <person name="Brigido M.M."/>
            <person name="Ferreira M.E."/>
            <person name="Garcia A.M."/>
            <person name="Grynberg M."/>
            <person name="Gujja S."/>
            <person name="Heiman D.I."/>
            <person name="Henn M.R."/>
            <person name="Kodira C.D."/>
            <person name="Leon-Narvaez H."/>
            <person name="Longo L.V."/>
            <person name="Ma L.J."/>
            <person name="Malavazi I."/>
            <person name="Matsuo A.L."/>
            <person name="Morais F.V."/>
            <person name="Pereira M."/>
            <person name="Rodriguez-Brito S."/>
            <person name="Sakthikumar S."/>
            <person name="Salem-Izacc S.M."/>
            <person name="Sykes S.M."/>
            <person name="Teixeira M.M."/>
            <person name="Vallejo M.C."/>
            <person name="Walter M.E."/>
            <person name="Yandava C."/>
            <person name="Young S."/>
            <person name="Zeng Q."/>
            <person name="Zucker J."/>
            <person name="Felipe M.S."/>
            <person name="Goldman G.H."/>
            <person name="Haas B.J."/>
            <person name="McEwen J.G."/>
            <person name="Nino-Vega G."/>
            <person name="Puccia R."/>
            <person name="San-Blas G."/>
            <person name="Soares C.M."/>
            <person name="Birren B.W."/>
            <person name="Cuomo C.A."/>
        </authorList>
    </citation>
    <scope>NUCLEOTIDE SEQUENCE [LARGE SCALE GENOMIC DNA]</scope>
    <source>
        <strain evidence="2">ATCC MYA-826 / Pb01</strain>
    </source>
</reference>
<dbReference type="AlphaFoldDB" id="A0A0A2VJW1"/>
<keyword evidence="2" id="KW-1185">Reference proteome</keyword>
<accession>A0A0A2VJW1</accession>
<dbReference type="OrthoDB" id="294702at2759"/>